<keyword evidence="3" id="KW-1185">Reference proteome</keyword>
<feature type="chain" id="PRO_5035845078" evidence="1">
    <location>
        <begin position="22"/>
        <end position="37"/>
    </location>
</feature>
<comment type="caution">
    <text evidence="2">The sequence shown here is derived from an EMBL/GenBank/DDBJ whole genome shotgun (WGS) entry which is preliminary data.</text>
</comment>
<organism evidence="2 3">
    <name type="scientific">Ceratodon purpureus</name>
    <name type="common">Fire moss</name>
    <name type="synonym">Dicranum purpureum</name>
    <dbReference type="NCBI Taxonomy" id="3225"/>
    <lineage>
        <taxon>Eukaryota</taxon>
        <taxon>Viridiplantae</taxon>
        <taxon>Streptophyta</taxon>
        <taxon>Embryophyta</taxon>
        <taxon>Bryophyta</taxon>
        <taxon>Bryophytina</taxon>
        <taxon>Bryopsida</taxon>
        <taxon>Dicranidae</taxon>
        <taxon>Pseudoditrichales</taxon>
        <taxon>Ditrichaceae</taxon>
        <taxon>Ceratodon</taxon>
    </lineage>
</organism>
<sequence length="37" mass="3965">MLMSARILAVLHWFMATGTTARLSVTSVPMSTALVLS</sequence>
<protein>
    <submittedName>
        <fullName evidence="2">Uncharacterized protein</fullName>
    </submittedName>
</protein>
<evidence type="ECO:0000313" key="3">
    <source>
        <dbReference type="Proteomes" id="UP000822688"/>
    </source>
</evidence>
<keyword evidence="1" id="KW-0732">Signal</keyword>
<dbReference type="Proteomes" id="UP000822688">
    <property type="component" value="Chromosome 10"/>
</dbReference>
<dbReference type="EMBL" id="CM026431">
    <property type="protein sequence ID" value="KAG0560258.1"/>
    <property type="molecule type" value="Genomic_DNA"/>
</dbReference>
<accession>A0A8T0GRE1</accession>
<gene>
    <name evidence="2" type="ORF">KC19_10G166000</name>
</gene>
<evidence type="ECO:0000313" key="2">
    <source>
        <dbReference type="EMBL" id="KAG0560258.1"/>
    </source>
</evidence>
<proteinExistence type="predicted"/>
<reference evidence="2" key="1">
    <citation type="submission" date="2020-06" db="EMBL/GenBank/DDBJ databases">
        <title>WGS assembly of Ceratodon purpureus strain R40.</title>
        <authorList>
            <person name="Carey S.B."/>
            <person name="Jenkins J."/>
            <person name="Shu S."/>
            <person name="Lovell J.T."/>
            <person name="Sreedasyam A."/>
            <person name="Maumus F."/>
            <person name="Tiley G.P."/>
            <person name="Fernandez-Pozo N."/>
            <person name="Barry K."/>
            <person name="Chen C."/>
            <person name="Wang M."/>
            <person name="Lipzen A."/>
            <person name="Daum C."/>
            <person name="Saski C.A."/>
            <person name="Payton A.C."/>
            <person name="Mcbreen J.C."/>
            <person name="Conrad R.E."/>
            <person name="Kollar L.M."/>
            <person name="Olsson S."/>
            <person name="Huttunen S."/>
            <person name="Landis J.B."/>
            <person name="Wickett N.J."/>
            <person name="Johnson M.G."/>
            <person name="Rensing S.A."/>
            <person name="Grimwood J."/>
            <person name="Schmutz J."/>
            <person name="Mcdaniel S.F."/>
        </authorList>
    </citation>
    <scope>NUCLEOTIDE SEQUENCE</scope>
    <source>
        <strain evidence="2">R40</strain>
    </source>
</reference>
<name>A0A8T0GRE1_CERPU</name>
<dbReference type="AlphaFoldDB" id="A0A8T0GRE1"/>
<evidence type="ECO:0000256" key="1">
    <source>
        <dbReference type="SAM" id="SignalP"/>
    </source>
</evidence>
<feature type="signal peptide" evidence="1">
    <location>
        <begin position="1"/>
        <end position="21"/>
    </location>
</feature>